<evidence type="ECO:0000313" key="1">
    <source>
        <dbReference type="EMBL" id="ANK61368.1"/>
    </source>
</evidence>
<dbReference type="RefSeq" id="WP_068279947.1">
    <property type="nucleotide sequence ID" value="NZ_CP014873.1"/>
</dbReference>
<reference evidence="1 2" key="1">
    <citation type="submission" date="2016-03" db="EMBL/GenBank/DDBJ databases">
        <title>Pediococcus and Lactobacillus from brewery environment - whole genome sequencing and assembly.</title>
        <authorList>
            <person name="Behr J."/>
            <person name="Geissler A.J."/>
            <person name="Vogel R.F."/>
        </authorList>
    </citation>
    <scope>NUCLEOTIDE SEQUENCE [LARGE SCALE GENOMIC DNA]</scope>
    <source>
        <strain evidence="1 2">TMW 1.1989</strain>
    </source>
</reference>
<dbReference type="GeneID" id="42980719"/>
<dbReference type="SUPFAM" id="SSF53448">
    <property type="entry name" value="Nucleotide-diphospho-sugar transferases"/>
    <property type="match status" value="1"/>
</dbReference>
<dbReference type="PANTHER" id="PTHR22916">
    <property type="entry name" value="GLYCOSYLTRANSFERASE"/>
    <property type="match status" value="1"/>
</dbReference>
<sequence length="336" mass="39002">MKKTVSIIIPFHSEPTYTVFNVLASINNQIGIDFEKVEVVLVNDGGPELPDGVDTFKLLKNLDIIYIRLSAGHGPGPARQKGMDRASGHYFMFMDADDQFHIDEALLDFFNVANKGNYDLIAGKYVEQARDIKTGDFFYVFHENTENYSIFSKWFNRDLIKQYHIHWADDLRVFEDTYFVGLATEFSANTKRIDSIGYSWLYNSKSTGRSTGKLGVSFDDQLHTWSKGRRYFLEEVQKYKPERVADLFVAYVADIFYRQKRFTPADIGKFAEEHVHLLREFSSYWLPARAKIMQTIINYNQKGTIYDDLSNDDALKFLFQTEQYALGDQFSKQEVK</sequence>
<dbReference type="Gene3D" id="3.90.550.10">
    <property type="entry name" value="Spore Coat Polysaccharide Biosynthesis Protein SpsA, Chain A"/>
    <property type="match status" value="1"/>
</dbReference>
<dbReference type="OrthoDB" id="2275557at2"/>
<dbReference type="Proteomes" id="UP000078582">
    <property type="component" value="Chromosome"/>
</dbReference>
<keyword evidence="2" id="KW-1185">Reference proteome</keyword>
<dbReference type="InterPro" id="IPR001173">
    <property type="entry name" value="Glyco_trans_2-like"/>
</dbReference>
<proteinExistence type="predicted"/>
<gene>
    <name evidence="1" type="ORF">AYR53_00520</name>
</gene>
<dbReference type="InterPro" id="IPR029044">
    <property type="entry name" value="Nucleotide-diphossugar_trans"/>
</dbReference>
<accession>A0A192GZA7</accession>
<dbReference type="CDD" id="cd00761">
    <property type="entry name" value="Glyco_tranf_GTA_type"/>
    <property type="match status" value="1"/>
</dbReference>
<organism evidence="1 2">
    <name type="scientific">Loigolactobacillus backii</name>
    <dbReference type="NCBI Taxonomy" id="375175"/>
    <lineage>
        <taxon>Bacteria</taxon>
        <taxon>Bacillati</taxon>
        <taxon>Bacillota</taxon>
        <taxon>Bacilli</taxon>
        <taxon>Lactobacillales</taxon>
        <taxon>Lactobacillaceae</taxon>
        <taxon>Loigolactobacillus</taxon>
    </lineage>
</organism>
<dbReference type="EMBL" id="CP014873">
    <property type="protein sequence ID" value="ANK61368.1"/>
    <property type="molecule type" value="Genomic_DNA"/>
</dbReference>
<dbReference type="AlphaFoldDB" id="A0A192GZA7"/>
<dbReference type="STRING" id="375175.AYR53_00520"/>
<dbReference type="Pfam" id="PF00535">
    <property type="entry name" value="Glycos_transf_2"/>
    <property type="match status" value="1"/>
</dbReference>
<evidence type="ECO:0000313" key="2">
    <source>
        <dbReference type="Proteomes" id="UP000078582"/>
    </source>
</evidence>
<dbReference type="GO" id="GO:0016758">
    <property type="term" value="F:hexosyltransferase activity"/>
    <property type="evidence" value="ECO:0007669"/>
    <property type="project" value="UniProtKB-ARBA"/>
</dbReference>
<protein>
    <submittedName>
        <fullName evidence="1">Uncharacterized protein</fullName>
    </submittedName>
</protein>
<name>A0A192GZA7_9LACO</name>
<dbReference type="PANTHER" id="PTHR22916:SF3">
    <property type="entry name" value="UDP-GLCNAC:BETAGAL BETA-1,3-N-ACETYLGLUCOSAMINYLTRANSFERASE-LIKE PROTEIN 1"/>
    <property type="match status" value="1"/>
</dbReference>